<gene>
    <name evidence="2" type="ORF">TELCIR_12570</name>
</gene>
<proteinExistence type="predicted"/>
<sequence>MNRLPTGSMPQMISRPMATTNPLQNPQRRRMQGRDYSVDAQSDTLFREWSRVDPAYEGRDHRDERRRLDRGVSEDLRFMMHTLTCHGKRFYPIDGMKSNKDWCLAQALWVMSNDAVIQMAPNDTFAEVTSGIANDRRKFESAAADYNTDEAVDDERNQSIGADKCCRFSQKSRTHS</sequence>
<evidence type="ECO:0000313" key="3">
    <source>
        <dbReference type="Proteomes" id="UP000230423"/>
    </source>
</evidence>
<evidence type="ECO:0000256" key="1">
    <source>
        <dbReference type="SAM" id="MobiDB-lite"/>
    </source>
</evidence>
<evidence type="ECO:0000313" key="2">
    <source>
        <dbReference type="EMBL" id="PIO65741.1"/>
    </source>
</evidence>
<name>A0A2G9U644_TELCI</name>
<organism evidence="2 3">
    <name type="scientific">Teladorsagia circumcincta</name>
    <name type="common">Brown stomach worm</name>
    <name type="synonym">Ostertagia circumcincta</name>
    <dbReference type="NCBI Taxonomy" id="45464"/>
    <lineage>
        <taxon>Eukaryota</taxon>
        <taxon>Metazoa</taxon>
        <taxon>Ecdysozoa</taxon>
        <taxon>Nematoda</taxon>
        <taxon>Chromadorea</taxon>
        <taxon>Rhabditida</taxon>
        <taxon>Rhabditina</taxon>
        <taxon>Rhabditomorpha</taxon>
        <taxon>Strongyloidea</taxon>
        <taxon>Trichostrongylidae</taxon>
        <taxon>Teladorsagia</taxon>
    </lineage>
</organism>
<keyword evidence="3" id="KW-1185">Reference proteome</keyword>
<dbReference type="OrthoDB" id="6247020at2759"/>
<reference evidence="2 3" key="1">
    <citation type="submission" date="2015-09" db="EMBL/GenBank/DDBJ databases">
        <title>Draft genome of the parasitic nematode Teladorsagia circumcincta isolate WARC Sus (inbred).</title>
        <authorList>
            <person name="Mitreva M."/>
        </authorList>
    </citation>
    <scope>NUCLEOTIDE SEQUENCE [LARGE SCALE GENOMIC DNA]</scope>
    <source>
        <strain evidence="2 3">S</strain>
    </source>
</reference>
<accession>A0A2G9U644</accession>
<dbReference type="Proteomes" id="UP000230423">
    <property type="component" value="Unassembled WGS sequence"/>
</dbReference>
<dbReference type="AlphaFoldDB" id="A0A2G9U644"/>
<protein>
    <submittedName>
        <fullName evidence="2">Uncharacterized protein</fullName>
    </submittedName>
</protein>
<feature type="region of interest" description="Disordered" evidence="1">
    <location>
        <begin position="1"/>
        <end position="37"/>
    </location>
</feature>
<dbReference type="EMBL" id="KZ348772">
    <property type="protein sequence ID" value="PIO65741.1"/>
    <property type="molecule type" value="Genomic_DNA"/>
</dbReference>
<feature type="compositionally biased region" description="Polar residues" evidence="1">
    <location>
        <begin position="17"/>
        <end position="26"/>
    </location>
</feature>